<dbReference type="GO" id="GO:0005737">
    <property type="term" value="C:cytoplasm"/>
    <property type="evidence" value="ECO:0007669"/>
    <property type="project" value="UniProtKB-SubCell"/>
</dbReference>
<dbReference type="Gene3D" id="3.40.50.300">
    <property type="entry name" value="P-loop containing nucleotide triphosphate hydrolases"/>
    <property type="match status" value="1"/>
</dbReference>
<dbReference type="PROSITE" id="PS51219">
    <property type="entry name" value="DPCK"/>
    <property type="match status" value="1"/>
</dbReference>
<comment type="subcellular location">
    <subcellularLocation>
        <location evidence="5">Cytoplasm</location>
    </subcellularLocation>
</comment>
<reference evidence="7 8" key="1">
    <citation type="submission" date="2019-07" db="EMBL/GenBank/DDBJ databases">
        <title>Allobacillus sp. nov. SKP isolated from shrimp paste of Euphausiacea.</title>
        <authorList>
            <person name="Kanchanasin P."/>
            <person name="Tanasupawat S."/>
            <person name="Shi W."/>
            <person name="Wu L."/>
            <person name="Ma J."/>
        </authorList>
    </citation>
    <scope>NUCLEOTIDE SEQUENCE [LARGE SCALE GENOMIC DNA]</scope>
    <source>
        <strain evidence="7 8">SKP4-8</strain>
    </source>
</reference>
<comment type="caution">
    <text evidence="7">The sequence shown here is derived from an EMBL/GenBank/DDBJ whole genome shotgun (WGS) entry which is preliminary data.</text>
</comment>
<comment type="pathway">
    <text evidence="5">Cofactor biosynthesis; coenzyme A biosynthesis; CoA from (R)-pantothenate: step 5/5.</text>
</comment>
<dbReference type="InterPro" id="IPR027417">
    <property type="entry name" value="P-loop_NTPase"/>
</dbReference>
<dbReference type="GO" id="GO:0005524">
    <property type="term" value="F:ATP binding"/>
    <property type="evidence" value="ECO:0007669"/>
    <property type="project" value="UniProtKB-UniRule"/>
</dbReference>
<keyword evidence="5 7" id="KW-0418">Kinase</keyword>
<keyword evidence="5" id="KW-0963">Cytoplasm</keyword>
<dbReference type="SUPFAM" id="SSF52540">
    <property type="entry name" value="P-loop containing nucleoside triphosphate hydrolases"/>
    <property type="match status" value="1"/>
</dbReference>
<dbReference type="PANTHER" id="PTHR10695">
    <property type="entry name" value="DEPHOSPHO-COA KINASE-RELATED"/>
    <property type="match status" value="1"/>
</dbReference>
<dbReference type="GO" id="GO:0004140">
    <property type="term" value="F:dephospho-CoA kinase activity"/>
    <property type="evidence" value="ECO:0007669"/>
    <property type="project" value="UniProtKB-UniRule"/>
</dbReference>
<dbReference type="AlphaFoldDB" id="A0A556PPX6"/>
<keyword evidence="2 5" id="KW-0547">Nucleotide-binding</keyword>
<evidence type="ECO:0000256" key="6">
    <source>
        <dbReference type="NCBIfam" id="TIGR00152"/>
    </source>
</evidence>
<keyword evidence="3 5" id="KW-0067">ATP-binding</keyword>
<evidence type="ECO:0000256" key="4">
    <source>
        <dbReference type="ARBA" id="ARBA00022993"/>
    </source>
</evidence>
<organism evidence="7 8">
    <name type="scientific">Allobacillus salarius</name>
    <dbReference type="NCBI Taxonomy" id="1955272"/>
    <lineage>
        <taxon>Bacteria</taxon>
        <taxon>Bacillati</taxon>
        <taxon>Bacillota</taxon>
        <taxon>Bacilli</taxon>
        <taxon>Bacillales</taxon>
        <taxon>Bacillaceae</taxon>
        <taxon>Allobacillus</taxon>
    </lineage>
</organism>
<name>A0A556PPX6_9BACI</name>
<dbReference type="FunFam" id="3.40.50.300:FF:000485">
    <property type="entry name" value="Dephospho-CoA kinase CAB5"/>
    <property type="match status" value="1"/>
</dbReference>
<feature type="binding site" evidence="5">
    <location>
        <begin position="12"/>
        <end position="17"/>
    </location>
    <ligand>
        <name>ATP</name>
        <dbReference type="ChEBI" id="CHEBI:30616"/>
    </ligand>
</feature>
<dbReference type="NCBIfam" id="TIGR00152">
    <property type="entry name" value="dephospho-CoA kinase"/>
    <property type="match status" value="1"/>
</dbReference>
<evidence type="ECO:0000313" key="8">
    <source>
        <dbReference type="Proteomes" id="UP000316425"/>
    </source>
</evidence>
<evidence type="ECO:0000313" key="7">
    <source>
        <dbReference type="EMBL" id="TSJ66452.1"/>
    </source>
</evidence>
<dbReference type="InterPro" id="IPR001977">
    <property type="entry name" value="Depp_CoAkinase"/>
</dbReference>
<comment type="catalytic activity">
    <reaction evidence="5">
        <text>3'-dephospho-CoA + ATP = ADP + CoA + H(+)</text>
        <dbReference type="Rhea" id="RHEA:18245"/>
        <dbReference type="ChEBI" id="CHEBI:15378"/>
        <dbReference type="ChEBI" id="CHEBI:30616"/>
        <dbReference type="ChEBI" id="CHEBI:57287"/>
        <dbReference type="ChEBI" id="CHEBI:57328"/>
        <dbReference type="ChEBI" id="CHEBI:456216"/>
        <dbReference type="EC" id="2.7.1.24"/>
    </reaction>
</comment>
<dbReference type="Pfam" id="PF01121">
    <property type="entry name" value="CoaE"/>
    <property type="match status" value="1"/>
</dbReference>
<comment type="function">
    <text evidence="5">Catalyzes the phosphorylation of the 3'-hydroxyl group of dephosphocoenzyme A to form coenzyme A.</text>
</comment>
<sequence length="204" mass="22754">MTLVVGLTGSIATGKSTISNMFKSAAIPVIDADAIARDVVKPGEPAFEKIKAHFGNEVIGADGTLDRKRLGNIVFNDAQKRTELNQIIHPEIRKEMLTQRDELVKQGVPLVVMDIPLLFESKLFDYVDRTLVVYIPEKLQLERLMDRDGSAKEEAQSRIDAQISIEKKKEEADAIINNSGTIEESKQQLSDILTNWNVPNLLKN</sequence>
<gene>
    <name evidence="5" type="primary">coaE</name>
    <name evidence="7" type="ORF">FPQ13_04135</name>
</gene>
<evidence type="ECO:0000256" key="5">
    <source>
        <dbReference type="HAMAP-Rule" id="MF_00376"/>
    </source>
</evidence>
<protein>
    <recommendedName>
        <fullName evidence="5 6">Dephospho-CoA kinase</fullName>
        <ecNumber evidence="5 6">2.7.1.24</ecNumber>
    </recommendedName>
    <alternativeName>
        <fullName evidence="5">Dephosphocoenzyme A kinase</fullName>
    </alternativeName>
</protein>
<evidence type="ECO:0000256" key="2">
    <source>
        <dbReference type="ARBA" id="ARBA00022741"/>
    </source>
</evidence>
<keyword evidence="5 7" id="KW-0808">Transferase</keyword>
<dbReference type="Proteomes" id="UP000316425">
    <property type="component" value="Unassembled WGS sequence"/>
</dbReference>
<dbReference type="EC" id="2.7.1.24" evidence="5 6"/>
<evidence type="ECO:0000256" key="3">
    <source>
        <dbReference type="ARBA" id="ARBA00022840"/>
    </source>
</evidence>
<dbReference type="RefSeq" id="WP_144088059.1">
    <property type="nucleotide sequence ID" value="NZ_VMHE01000004.1"/>
</dbReference>
<accession>A0A556PPX6</accession>
<dbReference type="CDD" id="cd02022">
    <property type="entry name" value="DPCK"/>
    <property type="match status" value="1"/>
</dbReference>
<dbReference type="UniPathway" id="UPA00241">
    <property type="reaction ID" value="UER00356"/>
</dbReference>
<comment type="similarity">
    <text evidence="1 5">Belongs to the CoaE family.</text>
</comment>
<dbReference type="HAMAP" id="MF_00376">
    <property type="entry name" value="Dephospho_CoA_kinase"/>
    <property type="match status" value="1"/>
</dbReference>
<dbReference type="GO" id="GO:0015937">
    <property type="term" value="P:coenzyme A biosynthetic process"/>
    <property type="evidence" value="ECO:0007669"/>
    <property type="project" value="UniProtKB-UniRule"/>
</dbReference>
<dbReference type="PANTHER" id="PTHR10695:SF46">
    <property type="entry name" value="BIFUNCTIONAL COENZYME A SYNTHASE-RELATED"/>
    <property type="match status" value="1"/>
</dbReference>
<dbReference type="OrthoDB" id="9812943at2"/>
<keyword evidence="8" id="KW-1185">Reference proteome</keyword>
<keyword evidence="4 5" id="KW-0173">Coenzyme A biosynthesis</keyword>
<proteinExistence type="inferred from homology"/>
<evidence type="ECO:0000256" key="1">
    <source>
        <dbReference type="ARBA" id="ARBA00009018"/>
    </source>
</evidence>
<dbReference type="EMBL" id="VMHE01000004">
    <property type="protein sequence ID" value="TSJ66452.1"/>
    <property type="molecule type" value="Genomic_DNA"/>
</dbReference>